<dbReference type="Gene3D" id="2.60.40.790">
    <property type="match status" value="1"/>
</dbReference>
<dbReference type="GO" id="GO:0006950">
    <property type="term" value="P:response to stress"/>
    <property type="evidence" value="ECO:0007669"/>
    <property type="project" value="UniProtKB-ARBA"/>
</dbReference>
<dbReference type="eggNOG" id="KOG2265">
    <property type="taxonomic scope" value="Eukaryota"/>
</dbReference>
<dbReference type="Pfam" id="PF04969">
    <property type="entry name" value="CS"/>
    <property type="match status" value="1"/>
</dbReference>
<reference evidence="7 10" key="2">
    <citation type="journal article" date="2014" name="BMC Genomics">
        <title>An improved genome release (version Mt4.0) for the model legume Medicago truncatula.</title>
        <authorList>
            <person name="Tang H."/>
            <person name="Krishnakumar V."/>
            <person name="Bidwell S."/>
            <person name="Rosen B."/>
            <person name="Chan A."/>
            <person name="Zhou S."/>
            <person name="Gentzbittel L."/>
            <person name="Childs K.L."/>
            <person name="Yandell M."/>
            <person name="Gundlach H."/>
            <person name="Mayer K.F."/>
            <person name="Schwartz D.C."/>
            <person name="Town C.D."/>
        </authorList>
    </citation>
    <scope>GENOME REANNOTATION</scope>
    <source>
        <strain evidence="9 10">cv. Jemalong A17</strain>
    </source>
</reference>
<evidence type="ECO:0000313" key="9">
    <source>
        <dbReference type="EnsemblPlants" id="AES58774"/>
    </source>
</evidence>
<organism evidence="7 10">
    <name type="scientific">Medicago truncatula</name>
    <name type="common">Barrel medic</name>
    <name type="synonym">Medicago tribuloides</name>
    <dbReference type="NCBI Taxonomy" id="3880"/>
    <lineage>
        <taxon>Eukaryota</taxon>
        <taxon>Viridiplantae</taxon>
        <taxon>Streptophyta</taxon>
        <taxon>Embryophyta</taxon>
        <taxon>Tracheophyta</taxon>
        <taxon>Spermatophyta</taxon>
        <taxon>Magnoliopsida</taxon>
        <taxon>eudicotyledons</taxon>
        <taxon>Gunneridae</taxon>
        <taxon>Pentapetalae</taxon>
        <taxon>rosids</taxon>
        <taxon>fabids</taxon>
        <taxon>Fabales</taxon>
        <taxon>Fabaceae</taxon>
        <taxon>Papilionoideae</taxon>
        <taxon>50 kb inversion clade</taxon>
        <taxon>NPAAA clade</taxon>
        <taxon>Hologalegina</taxon>
        <taxon>IRL clade</taxon>
        <taxon>Trifolieae</taxon>
        <taxon>Medicago</taxon>
    </lineage>
</organism>
<dbReference type="OMA" id="LWWDRLF"/>
<keyword evidence="4" id="KW-0175">Coiled coil</keyword>
<dbReference type="FunFam" id="2.60.40.790:FF:000001">
    <property type="entry name" value="Nuclear migration protein nudC"/>
    <property type="match status" value="1"/>
</dbReference>
<dbReference type="OrthoDB" id="416217at2759"/>
<dbReference type="Proteomes" id="UP000265566">
    <property type="component" value="Chromosome 1"/>
</dbReference>
<dbReference type="GO" id="GO:0051082">
    <property type="term" value="F:unfolded protein binding"/>
    <property type="evidence" value="ECO:0000318"/>
    <property type="project" value="GO_Central"/>
</dbReference>
<dbReference type="PaxDb" id="3880-AES58774"/>
<gene>
    <name evidence="9" type="primary">11431318</name>
    <name evidence="7" type="ordered locus">MTR_1g008170</name>
    <name evidence="8" type="ORF">MtrunA17_Chr1g0147081</name>
</gene>
<dbReference type="PANTHER" id="PTHR12356:SF3">
    <property type="entry name" value="NUCLEAR MIGRATION PROTEIN NUDC"/>
    <property type="match status" value="1"/>
</dbReference>
<dbReference type="EnsemblPlants" id="AES58774">
    <property type="protein sequence ID" value="AES58774"/>
    <property type="gene ID" value="MTR_1g008170"/>
</dbReference>
<dbReference type="InterPro" id="IPR007052">
    <property type="entry name" value="CS_dom"/>
</dbReference>
<dbReference type="InterPro" id="IPR008978">
    <property type="entry name" value="HSP20-like_chaperone"/>
</dbReference>
<evidence type="ECO:0000313" key="8">
    <source>
        <dbReference type="EMBL" id="RHN76731.1"/>
    </source>
</evidence>
<feature type="coiled-coil region" evidence="4">
    <location>
        <begin position="83"/>
        <end position="110"/>
    </location>
</feature>
<comment type="function">
    <text evidence="3">Small heat shock protein required for the establishment of auxin gradients and for patterning of the apical domain of the embryo. Involved in the specification of the cotyledon primordia. Also required for normal inflorescence and floral meristem function, normal developmental patterning and thermotolerance. Acts as a molecular chaperone.</text>
</comment>
<evidence type="ECO:0000313" key="10">
    <source>
        <dbReference type="Proteomes" id="UP000002051"/>
    </source>
</evidence>
<dbReference type="GO" id="GO:0005737">
    <property type="term" value="C:cytoplasm"/>
    <property type="evidence" value="ECO:0000318"/>
    <property type="project" value="GO_Central"/>
</dbReference>
<dbReference type="Gramene" id="rna101">
    <property type="protein sequence ID" value="RHN76731.1"/>
    <property type="gene ID" value="gene101"/>
</dbReference>
<evidence type="ECO:0000313" key="7">
    <source>
        <dbReference type="EMBL" id="AES58774.1"/>
    </source>
</evidence>
<dbReference type="EMBL" id="CM001217">
    <property type="protein sequence ID" value="AES58774.1"/>
    <property type="molecule type" value="Genomic_DNA"/>
</dbReference>
<name>G7I4A6_MEDTR</name>
<dbReference type="HOGENOM" id="CLU_047332_1_1_1"/>
<evidence type="ECO:0000313" key="11">
    <source>
        <dbReference type="Proteomes" id="UP000265566"/>
    </source>
</evidence>
<dbReference type="Proteomes" id="UP000002051">
    <property type="component" value="Unassembled WGS sequence"/>
</dbReference>
<feature type="compositionally biased region" description="Low complexity" evidence="5">
    <location>
        <begin position="13"/>
        <end position="34"/>
    </location>
</feature>
<accession>G7I4A6</accession>
<evidence type="ECO:0000256" key="5">
    <source>
        <dbReference type="SAM" id="MobiDB-lite"/>
    </source>
</evidence>
<feature type="domain" description="CS" evidence="6">
    <location>
        <begin position="128"/>
        <end position="217"/>
    </location>
</feature>
<evidence type="ECO:0000256" key="4">
    <source>
        <dbReference type="SAM" id="Coils"/>
    </source>
</evidence>
<feature type="region of interest" description="Disordered" evidence="5">
    <location>
        <begin position="1"/>
        <end position="37"/>
    </location>
</feature>
<dbReference type="SUPFAM" id="SSF49764">
    <property type="entry name" value="HSP20-like chaperones"/>
    <property type="match status" value="1"/>
</dbReference>
<evidence type="ECO:0000256" key="1">
    <source>
        <dbReference type="ARBA" id="ARBA00004463"/>
    </source>
</evidence>
<dbReference type="EMBL" id="PSQE01000001">
    <property type="protein sequence ID" value="RHN76731.1"/>
    <property type="molecule type" value="Genomic_DNA"/>
</dbReference>
<dbReference type="GO" id="GO:0006457">
    <property type="term" value="P:protein folding"/>
    <property type="evidence" value="ECO:0000318"/>
    <property type="project" value="GO_Central"/>
</dbReference>
<sequence length="289" mass="32457">MAIISDYQDDNQTKTSSSSSSQPKPSKPIPFSSTFDPSNPTTFLEKVFDFIAKESTNFFDKDSAEKVVLSAVRAARVKKAKSVAAEKAKIAAKEKAKAAAEKKLNDEKSEAVTEKIDEKAAPNQGNGMDLEKYSWTQTLQELNVNVPVPNGTKSGFVICEIKKNHLKVGLKGQPPIIDRELYKSIKPDECYWSIEDQNTVSILLTKHDQMDWWKCLVKGDPEINTQKVEPASSKLGDLDSETRMTVEKMMFDQRQKSMGLPTSEELQKEEMMKKFMSQHPNMDFSGAKF</sequence>
<dbReference type="CDD" id="cd06467">
    <property type="entry name" value="p23_NUDC_like"/>
    <property type="match status" value="1"/>
</dbReference>
<dbReference type="PROSITE" id="PS51203">
    <property type="entry name" value="CS"/>
    <property type="match status" value="1"/>
</dbReference>
<dbReference type="PANTHER" id="PTHR12356">
    <property type="entry name" value="NUCLEAR MOVEMENT PROTEIN NUDC"/>
    <property type="match status" value="1"/>
</dbReference>
<dbReference type="AlphaFoldDB" id="G7I4A6"/>
<comment type="subcellular location">
    <subcellularLocation>
        <location evidence="1">Cytoplasmic granule</location>
    </subcellularLocation>
</comment>
<reference evidence="8" key="5">
    <citation type="journal article" date="2018" name="Nat. Plants">
        <title>Whole-genome landscape of Medicago truncatula symbiotic genes.</title>
        <authorList>
            <person name="Pecrix Y."/>
            <person name="Gamas P."/>
            <person name="Carrere S."/>
        </authorList>
    </citation>
    <scope>NUCLEOTIDE SEQUENCE</scope>
    <source>
        <tissue evidence="8">Leaves</tissue>
    </source>
</reference>
<dbReference type="InterPro" id="IPR037898">
    <property type="entry name" value="NudC_fam"/>
</dbReference>
<evidence type="ECO:0000256" key="2">
    <source>
        <dbReference type="ARBA" id="ARBA00022490"/>
    </source>
</evidence>
<protein>
    <submittedName>
        <fullName evidence="7">Nuclear movement family protein</fullName>
    </submittedName>
    <submittedName>
        <fullName evidence="8">Putative HSP20-like chaperone</fullName>
    </submittedName>
</protein>
<evidence type="ECO:0000256" key="3">
    <source>
        <dbReference type="ARBA" id="ARBA00053226"/>
    </source>
</evidence>
<reference evidence="11" key="4">
    <citation type="journal article" date="2018" name="Nat. Plants">
        <title>Whole-genome landscape of Medicago truncatula symbiotic genes.</title>
        <authorList>
            <person name="Pecrix Y."/>
            <person name="Staton S.E."/>
            <person name="Sallet E."/>
            <person name="Lelandais-Briere C."/>
            <person name="Moreau S."/>
            <person name="Carrere S."/>
            <person name="Blein T."/>
            <person name="Jardinaud M.F."/>
            <person name="Latrasse D."/>
            <person name="Zouine M."/>
            <person name="Zahm M."/>
            <person name="Kreplak J."/>
            <person name="Mayjonade B."/>
            <person name="Satge C."/>
            <person name="Perez M."/>
            <person name="Cauet S."/>
            <person name="Marande W."/>
            <person name="Chantry-Darmon C."/>
            <person name="Lopez-Roques C."/>
            <person name="Bouchez O."/>
            <person name="Berard A."/>
            <person name="Debelle F."/>
            <person name="Munos S."/>
            <person name="Bendahmane A."/>
            <person name="Berges H."/>
            <person name="Niebel A."/>
            <person name="Buitink J."/>
            <person name="Frugier F."/>
            <person name="Benhamed M."/>
            <person name="Crespi M."/>
            <person name="Gouzy J."/>
            <person name="Gamas P."/>
        </authorList>
    </citation>
    <scope>NUCLEOTIDE SEQUENCE [LARGE SCALE GENOMIC DNA]</scope>
    <source>
        <strain evidence="11">cv. Jemalong A17</strain>
    </source>
</reference>
<dbReference type="KEGG" id="mtr:11431318"/>
<reference evidence="7 10" key="1">
    <citation type="journal article" date="2011" name="Nature">
        <title>The Medicago genome provides insight into the evolution of rhizobial symbioses.</title>
        <authorList>
            <person name="Young N.D."/>
            <person name="Debelle F."/>
            <person name="Oldroyd G.E."/>
            <person name="Geurts R."/>
            <person name="Cannon S.B."/>
            <person name="Udvardi M.K."/>
            <person name="Benedito V.A."/>
            <person name="Mayer K.F."/>
            <person name="Gouzy J."/>
            <person name="Schoof H."/>
            <person name="Van de Peer Y."/>
            <person name="Proost S."/>
            <person name="Cook D.R."/>
            <person name="Meyers B.C."/>
            <person name="Spannagl M."/>
            <person name="Cheung F."/>
            <person name="De Mita S."/>
            <person name="Krishnakumar V."/>
            <person name="Gundlach H."/>
            <person name="Zhou S."/>
            <person name="Mudge J."/>
            <person name="Bharti A.K."/>
            <person name="Murray J.D."/>
            <person name="Naoumkina M.A."/>
            <person name="Rosen B."/>
            <person name="Silverstein K.A."/>
            <person name="Tang H."/>
            <person name="Rombauts S."/>
            <person name="Zhao P.X."/>
            <person name="Zhou P."/>
            <person name="Barbe V."/>
            <person name="Bardou P."/>
            <person name="Bechner M."/>
            <person name="Bellec A."/>
            <person name="Berger A."/>
            <person name="Berges H."/>
            <person name="Bidwell S."/>
            <person name="Bisseling T."/>
            <person name="Choisne N."/>
            <person name="Couloux A."/>
            <person name="Denny R."/>
            <person name="Deshpande S."/>
            <person name="Dai X."/>
            <person name="Doyle J.J."/>
            <person name="Dudez A.M."/>
            <person name="Farmer A.D."/>
            <person name="Fouteau S."/>
            <person name="Franken C."/>
            <person name="Gibelin C."/>
            <person name="Gish J."/>
            <person name="Goldstein S."/>
            <person name="Gonzalez A.J."/>
            <person name="Green P.J."/>
            <person name="Hallab A."/>
            <person name="Hartog M."/>
            <person name="Hua A."/>
            <person name="Humphray S.J."/>
            <person name="Jeong D.H."/>
            <person name="Jing Y."/>
            <person name="Jocker A."/>
            <person name="Kenton S.M."/>
            <person name="Kim D.J."/>
            <person name="Klee K."/>
            <person name="Lai H."/>
            <person name="Lang C."/>
            <person name="Lin S."/>
            <person name="Macmil S.L."/>
            <person name="Magdelenat G."/>
            <person name="Matthews L."/>
            <person name="McCorrison J."/>
            <person name="Monaghan E.L."/>
            <person name="Mun J.H."/>
            <person name="Najar F.Z."/>
            <person name="Nicholson C."/>
            <person name="Noirot C."/>
            <person name="O'Bleness M."/>
            <person name="Paule C.R."/>
            <person name="Poulain J."/>
            <person name="Prion F."/>
            <person name="Qin B."/>
            <person name="Qu C."/>
            <person name="Retzel E.F."/>
            <person name="Riddle C."/>
            <person name="Sallet E."/>
            <person name="Samain S."/>
            <person name="Samson N."/>
            <person name="Sanders I."/>
            <person name="Saurat O."/>
            <person name="Scarpelli C."/>
            <person name="Schiex T."/>
            <person name="Segurens B."/>
            <person name="Severin A.J."/>
            <person name="Sherrier D.J."/>
            <person name="Shi R."/>
            <person name="Sims S."/>
            <person name="Singer S.R."/>
            <person name="Sinharoy S."/>
            <person name="Sterck L."/>
            <person name="Viollet A."/>
            <person name="Wang B.B."/>
            <person name="Wang K."/>
            <person name="Wang M."/>
            <person name="Wang X."/>
            <person name="Warfsmann J."/>
            <person name="Weissenbach J."/>
            <person name="White D.D."/>
            <person name="White J.D."/>
            <person name="Wiley G.B."/>
            <person name="Wincker P."/>
            <person name="Xing Y."/>
            <person name="Yang L."/>
            <person name="Yao Z."/>
            <person name="Ying F."/>
            <person name="Zhai J."/>
            <person name="Zhou L."/>
            <person name="Zuber A."/>
            <person name="Denarie J."/>
            <person name="Dixon R.A."/>
            <person name="May G.D."/>
            <person name="Schwartz D.C."/>
            <person name="Rogers J."/>
            <person name="Quetier F."/>
            <person name="Town C.D."/>
            <person name="Roe B.A."/>
        </authorList>
    </citation>
    <scope>NUCLEOTIDE SEQUENCE [LARGE SCALE GENOMIC DNA]</scope>
    <source>
        <strain evidence="7">A17</strain>
        <strain evidence="9 10">cv. Jemalong A17</strain>
    </source>
</reference>
<reference evidence="9" key="3">
    <citation type="submission" date="2015-04" db="UniProtKB">
        <authorList>
            <consortium name="EnsemblPlants"/>
        </authorList>
    </citation>
    <scope>IDENTIFICATION</scope>
    <source>
        <strain evidence="9">cv. Jemalong A17</strain>
    </source>
</reference>
<keyword evidence="10" id="KW-1185">Reference proteome</keyword>
<keyword evidence="2" id="KW-0963">Cytoplasm</keyword>
<proteinExistence type="predicted"/>
<evidence type="ECO:0000259" key="6">
    <source>
        <dbReference type="PROSITE" id="PS51203"/>
    </source>
</evidence>
<dbReference type="STRING" id="3880.G7I4A6"/>